<dbReference type="InterPro" id="IPR014710">
    <property type="entry name" value="RmlC-like_jellyroll"/>
</dbReference>
<accession>A0A847SA90</accession>
<comment type="caution">
    <text evidence="5">The sequence shown here is derived from an EMBL/GenBank/DDBJ whole genome shotgun (WGS) entry which is preliminary data.</text>
</comment>
<keyword evidence="6" id="KW-1185">Reference proteome</keyword>
<dbReference type="PROSITE" id="PS00041">
    <property type="entry name" value="HTH_ARAC_FAMILY_1"/>
    <property type="match status" value="1"/>
</dbReference>
<dbReference type="PANTHER" id="PTHR43280">
    <property type="entry name" value="ARAC-FAMILY TRANSCRIPTIONAL REGULATOR"/>
    <property type="match status" value="1"/>
</dbReference>
<dbReference type="Gene3D" id="2.60.120.10">
    <property type="entry name" value="Jelly Rolls"/>
    <property type="match status" value="1"/>
</dbReference>
<dbReference type="PROSITE" id="PS01124">
    <property type="entry name" value="HTH_ARAC_FAMILY_2"/>
    <property type="match status" value="1"/>
</dbReference>
<dbReference type="GO" id="GO:0043565">
    <property type="term" value="F:sequence-specific DNA binding"/>
    <property type="evidence" value="ECO:0007669"/>
    <property type="project" value="InterPro"/>
</dbReference>
<sequence>MKATFESITAPGDQSFFVRKFETKQFSAPYHFHPEYELTLILSGIGKRYVGSHIGDFTAGDLVLLGPNLPHCWKTDLSSTQELSSSIVIQFRDDCMGKDFFNKPELSQIAALLKKSAFGLQFTGNIPDLKQALTALQQEPSSFQRLLMLLALLHTMATNTPHLLLDGQSVYASMSAVEKARLTSVVGYIVDNFQQEVSLNEAAKKANMTPNAFCKYFKKVNRKTFMEVVNDYRIDFAKKQLLNTNKSIADIGFESGFNDISNFHKTFKQRLKIAPLSYRNQFRSIAE</sequence>
<evidence type="ECO:0000313" key="5">
    <source>
        <dbReference type="EMBL" id="NLR80140.1"/>
    </source>
</evidence>
<keyword evidence="2" id="KW-0238">DNA-binding</keyword>
<dbReference type="GO" id="GO:0003700">
    <property type="term" value="F:DNA-binding transcription factor activity"/>
    <property type="evidence" value="ECO:0007669"/>
    <property type="project" value="InterPro"/>
</dbReference>
<dbReference type="Proteomes" id="UP000552864">
    <property type="component" value="Unassembled WGS sequence"/>
</dbReference>
<evidence type="ECO:0000256" key="3">
    <source>
        <dbReference type="ARBA" id="ARBA00023163"/>
    </source>
</evidence>
<dbReference type="PANTHER" id="PTHR43280:SF27">
    <property type="entry name" value="TRANSCRIPTIONAL REGULATOR MTLR"/>
    <property type="match status" value="1"/>
</dbReference>
<dbReference type="CDD" id="cd06976">
    <property type="entry name" value="cupin_MtlR-like_N"/>
    <property type="match status" value="1"/>
</dbReference>
<dbReference type="SMART" id="SM00342">
    <property type="entry name" value="HTH_ARAC"/>
    <property type="match status" value="1"/>
</dbReference>
<reference evidence="5 6" key="1">
    <citation type="submission" date="2020-04" db="EMBL/GenBank/DDBJ databases">
        <authorList>
            <person name="Yin C."/>
        </authorList>
    </citation>
    <scope>NUCLEOTIDE SEQUENCE [LARGE SCALE GENOMIC DNA]</scope>
    <source>
        <strain evidence="5 6">Ak56</strain>
    </source>
</reference>
<dbReference type="SUPFAM" id="SSF51182">
    <property type="entry name" value="RmlC-like cupins"/>
    <property type="match status" value="1"/>
</dbReference>
<gene>
    <name evidence="5" type="ORF">HGH91_16025</name>
</gene>
<evidence type="ECO:0000256" key="2">
    <source>
        <dbReference type="ARBA" id="ARBA00023125"/>
    </source>
</evidence>
<dbReference type="InterPro" id="IPR018062">
    <property type="entry name" value="HTH_AraC-typ_CS"/>
</dbReference>
<dbReference type="InterPro" id="IPR003313">
    <property type="entry name" value="AraC-bd"/>
</dbReference>
<evidence type="ECO:0000259" key="4">
    <source>
        <dbReference type="PROSITE" id="PS01124"/>
    </source>
</evidence>
<dbReference type="Pfam" id="PF12833">
    <property type="entry name" value="HTH_18"/>
    <property type="match status" value="1"/>
</dbReference>
<dbReference type="Gene3D" id="1.10.10.60">
    <property type="entry name" value="Homeodomain-like"/>
    <property type="match status" value="2"/>
</dbReference>
<name>A0A847SA90_9BACT</name>
<proteinExistence type="predicted"/>
<keyword evidence="1" id="KW-0805">Transcription regulation</keyword>
<dbReference type="InterPro" id="IPR011051">
    <property type="entry name" value="RmlC_Cupin_sf"/>
</dbReference>
<dbReference type="SUPFAM" id="SSF46689">
    <property type="entry name" value="Homeodomain-like"/>
    <property type="match status" value="2"/>
</dbReference>
<dbReference type="InterPro" id="IPR018060">
    <property type="entry name" value="HTH_AraC"/>
</dbReference>
<dbReference type="Pfam" id="PF02311">
    <property type="entry name" value="AraC_binding"/>
    <property type="match status" value="1"/>
</dbReference>
<dbReference type="InterPro" id="IPR009057">
    <property type="entry name" value="Homeodomain-like_sf"/>
</dbReference>
<dbReference type="AlphaFoldDB" id="A0A847SA90"/>
<organism evidence="5 6">
    <name type="scientific">Chitinophaga eiseniae</name>
    <dbReference type="NCBI Taxonomy" id="634771"/>
    <lineage>
        <taxon>Bacteria</taxon>
        <taxon>Pseudomonadati</taxon>
        <taxon>Bacteroidota</taxon>
        <taxon>Chitinophagia</taxon>
        <taxon>Chitinophagales</taxon>
        <taxon>Chitinophagaceae</taxon>
        <taxon>Chitinophaga</taxon>
    </lineage>
</organism>
<evidence type="ECO:0000256" key="1">
    <source>
        <dbReference type="ARBA" id="ARBA00023015"/>
    </source>
</evidence>
<feature type="domain" description="HTH araC/xylS-type" evidence="4">
    <location>
        <begin position="183"/>
        <end position="281"/>
    </location>
</feature>
<dbReference type="RefSeq" id="WP_168739780.1">
    <property type="nucleotide sequence ID" value="NZ_JABAHZ010000003.1"/>
</dbReference>
<dbReference type="EMBL" id="JABAHZ010000003">
    <property type="protein sequence ID" value="NLR80140.1"/>
    <property type="molecule type" value="Genomic_DNA"/>
</dbReference>
<keyword evidence="3" id="KW-0804">Transcription</keyword>
<evidence type="ECO:0000313" key="6">
    <source>
        <dbReference type="Proteomes" id="UP000552864"/>
    </source>
</evidence>
<protein>
    <submittedName>
        <fullName evidence="5">AraC family transcriptional regulator</fullName>
    </submittedName>
</protein>